<organism evidence="2">
    <name type="scientific">Brachypodium distachyon</name>
    <name type="common">Purple false brome</name>
    <name type="synonym">Trachynia distachya</name>
    <dbReference type="NCBI Taxonomy" id="15368"/>
    <lineage>
        <taxon>Eukaryota</taxon>
        <taxon>Viridiplantae</taxon>
        <taxon>Streptophyta</taxon>
        <taxon>Embryophyta</taxon>
        <taxon>Tracheophyta</taxon>
        <taxon>Spermatophyta</taxon>
        <taxon>Magnoliopsida</taxon>
        <taxon>Liliopsida</taxon>
        <taxon>Poales</taxon>
        <taxon>Poaceae</taxon>
        <taxon>BOP clade</taxon>
        <taxon>Pooideae</taxon>
        <taxon>Stipodae</taxon>
        <taxon>Brachypodieae</taxon>
        <taxon>Brachypodium</taxon>
    </lineage>
</organism>
<evidence type="ECO:0000256" key="1">
    <source>
        <dbReference type="SAM" id="MobiDB-lite"/>
    </source>
</evidence>
<evidence type="ECO:0000313" key="3">
    <source>
        <dbReference type="EnsemblPlants" id="PNT60992"/>
    </source>
</evidence>
<dbReference type="AlphaFoldDB" id="A0A2K2CG42"/>
<feature type="non-terminal residue" evidence="2">
    <location>
        <position position="1"/>
    </location>
</feature>
<name>A0A2K2CG42_BRADI</name>
<dbReference type="EnsemblPlants" id="PNT60992">
    <property type="protein sequence ID" value="PNT60992"/>
    <property type="gene ID" value="BRADI_5g08861v3"/>
</dbReference>
<feature type="compositionally biased region" description="Basic and acidic residues" evidence="1">
    <location>
        <begin position="72"/>
        <end position="85"/>
    </location>
</feature>
<dbReference type="InParanoid" id="A0A2K2CG42"/>
<reference evidence="2 3" key="1">
    <citation type="journal article" date="2010" name="Nature">
        <title>Genome sequencing and analysis of the model grass Brachypodium distachyon.</title>
        <authorList>
            <consortium name="International Brachypodium Initiative"/>
        </authorList>
    </citation>
    <scope>NUCLEOTIDE SEQUENCE [LARGE SCALE GENOMIC DNA]</scope>
    <source>
        <strain evidence="2 3">Bd21</strain>
    </source>
</reference>
<proteinExistence type="predicted"/>
<reference evidence="2" key="2">
    <citation type="submission" date="2017-06" db="EMBL/GenBank/DDBJ databases">
        <title>WGS assembly of Brachypodium distachyon.</title>
        <authorList>
            <consortium name="The International Brachypodium Initiative"/>
            <person name="Lucas S."/>
            <person name="Harmon-Smith M."/>
            <person name="Lail K."/>
            <person name="Tice H."/>
            <person name="Grimwood J."/>
            <person name="Bruce D."/>
            <person name="Barry K."/>
            <person name="Shu S."/>
            <person name="Lindquist E."/>
            <person name="Wang M."/>
            <person name="Pitluck S."/>
            <person name="Vogel J.P."/>
            <person name="Garvin D.F."/>
            <person name="Mockler T.C."/>
            <person name="Schmutz J."/>
            <person name="Rokhsar D."/>
            <person name="Bevan M.W."/>
        </authorList>
    </citation>
    <scope>NUCLEOTIDE SEQUENCE</scope>
    <source>
        <strain evidence="2">Bd21</strain>
    </source>
</reference>
<dbReference type="EMBL" id="CM000884">
    <property type="protein sequence ID" value="PNT60992.1"/>
    <property type="molecule type" value="Genomic_DNA"/>
</dbReference>
<evidence type="ECO:0000313" key="4">
    <source>
        <dbReference type="Proteomes" id="UP000008810"/>
    </source>
</evidence>
<feature type="region of interest" description="Disordered" evidence="1">
    <location>
        <begin position="35"/>
        <end position="92"/>
    </location>
</feature>
<evidence type="ECO:0000313" key="2">
    <source>
        <dbReference type="EMBL" id="PNT60992.1"/>
    </source>
</evidence>
<gene>
    <name evidence="2" type="ORF">BRADI_5g08861v3</name>
</gene>
<dbReference type="Gramene" id="PNT60992">
    <property type="protein sequence ID" value="PNT60992"/>
    <property type="gene ID" value="BRADI_5g08861v3"/>
</dbReference>
<protein>
    <submittedName>
        <fullName evidence="2 3">Uncharacterized protein</fullName>
    </submittedName>
</protein>
<dbReference type="Proteomes" id="UP000008810">
    <property type="component" value="Chromosome 5"/>
</dbReference>
<keyword evidence="4" id="KW-1185">Reference proteome</keyword>
<reference evidence="3" key="3">
    <citation type="submission" date="2018-08" db="UniProtKB">
        <authorList>
            <consortium name="EnsemblPlants"/>
        </authorList>
    </citation>
    <scope>IDENTIFICATION</scope>
    <source>
        <strain evidence="3">cv. Bd21</strain>
    </source>
</reference>
<sequence>NDKTPLPLLSKQRLHNCIPSFPPTRRPFLFPLSTLQPKVSHGKAPRKMTRDSSHATTRSSTHRKRRTSALHTKREEEYCRSKPSPDRLQQPANYLLSDILRVHQIESDEVEQ</sequence>
<accession>A0A2K2CG42</accession>